<evidence type="ECO:0000313" key="3">
    <source>
        <dbReference type="EMBL" id="TNN77200.1"/>
    </source>
</evidence>
<proteinExistence type="predicted"/>
<dbReference type="EMBL" id="SRLO01000085">
    <property type="protein sequence ID" value="TNN77200.1"/>
    <property type="molecule type" value="Genomic_DNA"/>
</dbReference>
<dbReference type="AlphaFoldDB" id="A0A4Z2IGX0"/>
<accession>A0A4Z2IGX0</accession>
<feature type="region of interest" description="Disordered" evidence="1">
    <location>
        <begin position="203"/>
        <end position="267"/>
    </location>
</feature>
<feature type="compositionally biased region" description="Polar residues" evidence="1">
    <location>
        <begin position="1"/>
        <end position="16"/>
    </location>
</feature>
<sequence>MEMTSSPSAYASVSTRASGSSEEGSFGSGSEGSASRCLRSREAISLLEEEEDGFFLFLSNSVEMSTSHSSRECHSSSRGCRDTDGRCCDTFWMSPIAVTFRKFHRPGPAEGAGVCCSWASSMGAGGGGEPLPFETHAAPAAFIFGILNKVSSTPLSESCMSISQRKRSQAIHPIGGVLTNPLSMAKVIPGHEDHLPAIAAAAPTDTPAAPTTPSNAPASPPPPSTGAKNSTPASKPPATNAAPTMTFTSPAARLTSGPPTAAPKPNSHNFAAKKVAFKASREDWWYIRALMSSLDCFFPAACIFMPSCIVLCAISASSFCIFLLSISSLCLCSVAHVVVLSIPLAPPPFSSVRILCSICRAFLCLCCNSVTSVCFLSLSQSLDPRVQQASPCFHRSLNAKCRGSLSTVNMLSAKRRPNIP</sequence>
<evidence type="ECO:0000313" key="4">
    <source>
        <dbReference type="Proteomes" id="UP000314294"/>
    </source>
</evidence>
<keyword evidence="2" id="KW-0812">Transmembrane</keyword>
<keyword evidence="2" id="KW-1133">Transmembrane helix</keyword>
<organism evidence="3 4">
    <name type="scientific">Liparis tanakae</name>
    <name type="common">Tanaka's snailfish</name>
    <dbReference type="NCBI Taxonomy" id="230148"/>
    <lineage>
        <taxon>Eukaryota</taxon>
        <taxon>Metazoa</taxon>
        <taxon>Chordata</taxon>
        <taxon>Craniata</taxon>
        <taxon>Vertebrata</taxon>
        <taxon>Euteleostomi</taxon>
        <taxon>Actinopterygii</taxon>
        <taxon>Neopterygii</taxon>
        <taxon>Teleostei</taxon>
        <taxon>Neoteleostei</taxon>
        <taxon>Acanthomorphata</taxon>
        <taxon>Eupercaria</taxon>
        <taxon>Perciformes</taxon>
        <taxon>Cottioidei</taxon>
        <taxon>Cottales</taxon>
        <taxon>Liparidae</taxon>
        <taxon>Liparis</taxon>
    </lineage>
</organism>
<gene>
    <name evidence="3" type="ORF">EYF80_012507</name>
</gene>
<protein>
    <submittedName>
        <fullName evidence="3">Uncharacterized protein</fullName>
    </submittedName>
</protein>
<feature type="region of interest" description="Disordered" evidence="1">
    <location>
        <begin position="1"/>
        <end position="36"/>
    </location>
</feature>
<dbReference type="Proteomes" id="UP000314294">
    <property type="component" value="Unassembled WGS sequence"/>
</dbReference>
<name>A0A4Z2IGX0_9TELE</name>
<feature type="transmembrane region" description="Helical" evidence="2">
    <location>
        <begin position="297"/>
        <end position="314"/>
    </location>
</feature>
<comment type="caution">
    <text evidence="3">The sequence shown here is derived from an EMBL/GenBank/DDBJ whole genome shotgun (WGS) entry which is preliminary data.</text>
</comment>
<evidence type="ECO:0000256" key="2">
    <source>
        <dbReference type="SAM" id="Phobius"/>
    </source>
</evidence>
<keyword evidence="4" id="KW-1185">Reference proteome</keyword>
<evidence type="ECO:0000256" key="1">
    <source>
        <dbReference type="SAM" id="MobiDB-lite"/>
    </source>
</evidence>
<feature type="transmembrane region" description="Helical" evidence="2">
    <location>
        <begin position="321"/>
        <end position="345"/>
    </location>
</feature>
<reference evidence="3 4" key="1">
    <citation type="submission" date="2019-03" db="EMBL/GenBank/DDBJ databases">
        <title>First draft genome of Liparis tanakae, snailfish: a comprehensive survey of snailfish specific genes.</title>
        <authorList>
            <person name="Kim W."/>
            <person name="Song I."/>
            <person name="Jeong J.-H."/>
            <person name="Kim D."/>
            <person name="Kim S."/>
            <person name="Ryu S."/>
            <person name="Song J.Y."/>
            <person name="Lee S.K."/>
        </authorList>
    </citation>
    <scope>NUCLEOTIDE SEQUENCE [LARGE SCALE GENOMIC DNA]</scope>
    <source>
        <tissue evidence="3">Muscle</tissue>
    </source>
</reference>
<feature type="compositionally biased region" description="Low complexity" evidence="1">
    <location>
        <begin position="203"/>
        <end position="217"/>
    </location>
</feature>
<keyword evidence="2" id="KW-0472">Membrane</keyword>
<dbReference type="OrthoDB" id="10668086at2759"/>